<protein>
    <recommendedName>
        <fullName evidence="5">Probable periplasmic serine endoprotease DegP-like</fullName>
        <ecNumber evidence="4">3.4.21.107</ecNumber>
    </recommendedName>
    <alternativeName>
        <fullName evidence="13">Protease Do</fullName>
    </alternativeName>
</protein>
<dbReference type="CDD" id="cd10839">
    <property type="entry name" value="cpPDZ1_DegP-like"/>
    <property type="match status" value="1"/>
</dbReference>
<keyword evidence="8" id="KW-0677">Repeat</keyword>
<evidence type="ECO:0000256" key="16">
    <source>
        <dbReference type="SAM" id="SignalP"/>
    </source>
</evidence>
<keyword evidence="9" id="KW-0574">Periplasm</keyword>
<dbReference type="CDD" id="cd06779">
    <property type="entry name" value="cpPDZ_Deg_HtrA-like"/>
    <property type="match status" value="1"/>
</dbReference>
<evidence type="ECO:0000256" key="10">
    <source>
        <dbReference type="ARBA" id="ARBA00022801"/>
    </source>
</evidence>
<feature type="binding site" evidence="15">
    <location>
        <position position="171"/>
    </location>
    <ligand>
        <name>substrate</name>
    </ligand>
</feature>
<evidence type="ECO:0000256" key="14">
    <source>
        <dbReference type="PIRSR" id="PIRSR611782-1"/>
    </source>
</evidence>
<evidence type="ECO:0000256" key="5">
    <source>
        <dbReference type="ARBA" id="ARBA00013958"/>
    </source>
</evidence>
<keyword evidence="19" id="KW-1185">Reference proteome</keyword>
<name>A0A1S8D528_9PROT</name>
<feature type="domain" description="PDZ" evidence="17">
    <location>
        <begin position="286"/>
        <end position="353"/>
    </location>
</feature>
<comment type="subcellular location">
    <subcellularLocation>
        <location evidence="2">Periplasm</location>
    </subcellularLocation>
</comment>
<evidence type="ECO:0000256" key="7">
    <source>
        <dbReference type="ARBA" id="ARBA00022729"/>
    </source>
</evidence>
<feature type="binding site" evidence="15">
    <location>
        <position position="141"/>
    </location>
    <ligand>
        <name>substrate</name>
    </ligand>
</feature>
<dbReference type="SUPFAM" id="SSF50156">
    <property type="entry name" value="PDZ domain-like"/>
    <property type="match status" value="2"/>
</dbReference>
<evidence type="ECO:0000256" key="6">
    <source>
        <dbReference type="ARBA" id="ARBA00022670"/>
    </source>
</evidence>
<feature type="domain" description="PDZ" evidence="17">
    <location>
        <begin position="406"/>
        <end position="496"/>
    </location>
</feature>
<feature type="binding site" evidence="15">
    <location>
        <begin position="243"/>
        <end position="245"/>
    </location>
    <ligand>
        <name>substrate</name>
    </ligand>
</feature>
<dbReference type="NCBIfam" id="TIGR02037">
    <property type="entry name" value="degP_htrA_DO"/>
    <property type="match status" value="1"/>
</dbReference>
<evidence type="ECO:0000256" key="12">
    <source>
        <dbReference type="ARBA" id="ARBA00023016"/>
    </source>
</evidence>
<evidence type="ECO:0000256" key="8">
    <source>
        <dbReference type="ARBA" id="ARBA00022737"/>
    </source>
</evidence>
<dbReference type="Pfam" id="PF13180">
    <property type="entry name" value="PDZ_2"/>
    <property type="match status" value="1"/>
</dbReference>
<evidence type="ECO:0000313" key="18">
    <source>
        <dbReference type="EMBL" id="ONH82927.1"/>
    </source>
</evidence>
<dbReference type="SMART" id="SM00228">
    <property type="entry name" value="PDZ"/>
    <property type="match status" value="2"/>
</dbReference>
<dbReference type="FunFam" id="2.40.10.120:FF:000007">
    <property type="entry name" value="Periplasmic serine endoprotease DegP-like"/>
    <property type="match status" value="1"/>
</dbReference>
<dbReference type="InterPro" id="IPR011782">
    <property type="entry name" value="Pept_S1C_Do"/>
</dbReference>
<proteinExistence type="inferred from homology"/>
<sequence length="514" mass="52096">MSNPFRNRRRNAAFAAVLLAGTALGGVATGWAPAFAEGAVQAPQGGQIQPVAAVVAPAMQGLPGFADLVAKVRPAVVTITAIEKPQQQAEAGSPFPPGSPQDRMFRRYFGAPEGGPRGGVAEALGSGFLVDAEGHVVTNNHVVKDAASVKVTLDDGRELPARIVGRDERTDLALLKIDAGGNLPFLKLGDSDKARPGDWVVAVGNPFGLGGTVTAGVVSARGRDIGAGPYDDFLQVDAPINRGNSGGPLFAQDGTVIGVNTAIFSPSGGSVGIGFAIPSNIVQTVVAQLEKNGHVERGFLGASTQPVTATMAKALQLPEAQGALVAQVEPDSPASRAGLKAGDVITAVDGTAIHSPRELARVIADHHPGAEATLTARRDGEDQKLPVKLASLPAQDGAQAQAGHGEDDGQPRFGIGLASIREAEQQGLDLPRGTKGAVVSAVEPDGPAAQAGLQAGDVITSVAGKPVASPEDAAKAIREAARSHGGAVALRVLRDGHGAFVAMQAPQAGKSHQG</sequence>
<evidence type="ECO:0000259" key="17">
    <source>
        <dbReference type="PROSITE" id="PS50106"/>
    </source>
</evidence>
<dbReference type="RefSeq" id="WP_058390240.1">
    <property type="nucleotide sequence ID" value="NZ_LLWF02000037.1"/>
</dbReference>
<evidence type="ECO:0000256" key="15">
    <source>
        <dbReference type="PIRSR" id="PIRSR611782-2"/>
    </source>
</evidence>
<dbReference type="GO" id="GO:0042597">
    <property type="term" value="C:periplasmic space"/>
    <property type="evidence" value="ECO:0007669"/>
    <property type="project" value="UniProtKB-SubCell"/>
</dbReference>
<dbReference type="InterPro" id="IPR006311">
    <property type="entry name" value="TAT_signal"/>
</dbReference>
<feature type="chain" id="PRO_5039587649" description="Probable periplasmic serine endoprotease DegP-like" evidence="16">
    <location>
        <begin position="26"/>
        <end position="514"/>
    </location>
</feature>
<feature type="active site" description="Charge relay system" evidence="14">
    <location>
        <position position="141"/>
    </location>
</feature>
<organism evidence="18 19">
    <name type="scientific">Roseomonas mucosa</name>
    <dbReference type="NCBI Taxonomy" id="207340"/>
    <lineage>
        <taxon>Bacteria</taxon>
        <taxon>Pseudomonadati</taxon>
        <taxon>Pseudomonadota</taxon>
        <taxon>Alphaproteobacteria</taxon>
        <taxon>Acetobacterales</taxon>
        <taxon>Roseomonadaceae</taxon>
        <taxon>Roseomonas</taxon>
    </lineage>
</organism>
<comment type="caution">
    <text evidence="18">The sequence shown here is derived from an EMBL/GenBank/DDBJ whole genome shotgun (WGS) entry which is preliminary data.</text>
</comment>
<dbReference type="Gene3D" id="2.30.42.10">
    <property type="match status" value="2"/>
</dbReference>
<dbReference type="InterPro" id="IPR041489">
    <property type="entry name" value="PDZ_6"/>
</dbReference>
<keyword evidence="12" id="KW-0346">Stress response</keyword>
<keyword evidence="11" id="KW-0720">Serine protease</keyword>
<accession>A0A1S8D528</accession>
<dbReference type="OrthoDB" id="9758917at2"/>
<evidence type="ECO:0000313" key="19">
    <source>
        <dbReference type="Proteomes" id="UP000054844"/>
    </source>
</evidence>
<feature type="signal peptide" evidence="16">
    <location>
        <begin position="1"/>
        <end position="25"/>
    </location>
</feature>
<dbReference type="AlphaFoldDB" id="A0A1S8D528"/>
<dbReference type="Pfam" id="PF17820">
    <property type="entry name" value="PDZ_6"/>
    <property type="match status" value="1"/>
</dbReference>
<evidence type="ECO:0000256" key="4">
    <source>
        <dbReference type="ARBA" id="ARBA00013035"/>
    </source>
</evidence>
<gene>
    <name evidence="18" type="ORF">APZ41_012170</name>
</gene>
<dbReference type="PROSITE" id="PS51318">
    <property type="entry name" value="TAT"/>
    <property type="match status" value="1"/>
</dbReference>
<dbReference type="Gene3D" id="2.40.10.120">
    <property type="match status" value="1"/>
</dbReference>
<dbReference type="Pfam" id="PF13365">
    <property type="entry name" value="Trypsin_2"/>
    <property type="match status" value="1"/>
</dbReference>
<keyword evidence="7 16" id="KW-0732">Signal</keyword>
<keyword evidence="10" id="KW-0378">Hydrolase</keyword>
<dbReference type="InterPro" id="IPR001478">
    <property type="entry name" value="PDZ"/>
</dbReference>
<dbReference type="EC" id="3.4.21.107" evidence="4"/>
<reference evidence="18" key="1">
    <citation type="submission" date="2016-12" db="EMBL/GenBank/DDBJ databases">
        <title>Draft genome sequence of Roseomonas mucosa strain AU37, isolated from a peripheral intravenous catheter.</title>
        <authorList>
            <person name="Choudhury M.A."/>
            <person name="Sidjabat H.E."/>
            <person name="Wailan A.M."/>
            <person name="Zhang L."/>
            <person name="Marsh N.M."/>
            <person name="Rickard C.M."/>
            <person name="Davies M."/>
            <person name="Mcmillan D.J."/>
        </authorList>
    </citation>
    <scope>NUCLEOTIDE SEQUENCE [LARGE SCALE GENOMIC DNA]</scope>
    <source>
        <strain evidence="18">AU37</strain>
    </source>
</reference>
<dbReference type="Proteomes" id="UP000054844">
    <property type="component" value="Unassembled WGS sequence"/>
</dbReference>
<evidence type="ECO:0000256" key="13">
    <source>
        <dbReference type="ARBA" id="ARBA00032850"/>
    </source>
</evidence>
<keyword evidence="6" id="KW-0645">Protease</keyword>
<dbReference type="InterPro" id="IPR051201">
    <property type="entry name" value="Chloro_Bact_Ser_Proteases"/>
</dbReference>
<feature type="active site" description="Charge relay system" evidence="14">
    <location>
        <position position="171"/>
    </location>
</feature>
<dbReference type="EMBL" id="LLWF02000037">
    <property type="protein sequence ID" value="ONH82927.1"/>
    <property type="molecule type" value="Genomic_DNA"/>
</dbReference>
<dbReference type="InterPro" id="IPR001940">
    <property type="entry name" value="Peptidase_S1C"/>
</dbReference>
<evidence type="ECO:0000256" key="3">
    <source>
        <dbReference type="ARBA" id="ARBA00010541"/>
    </source>
</evidence>
<comment type="similarity">
    <text evidence="3">Belongs to the peptidase S1C family.</text>
</comment>
<dbReference type="PRINTS" id="PR00834">
    <property type="entry name" value="PROTEASES2C"/>
</dbReference>
<dbReference type="SUPFAM" id="SSF50494">
    <property type="entry name" value="Trypsin-like serine proteases"/>
    <property type="match status" value="1"/>
</dbReference>
<dbReference type="GO" id="GO:0006508">
    <property type="term" value="P:proteolysis"/>
    <property type="evidence" value="ECO:0007669"/>
    <property type="project" value="UniProtKB-KW"/>
</dbReference>
<dbReference type="PANTHER" id="PTHR43343">
    <property type="entry name" value="PEPTIDASE S12"/>
    <property type="match status" value="1"/>
</dbReference>
<feature type="active site" description="Charge relay system" evidence="14">
    <location>
        <position position="245"/>
    </location>
</feature>
<dbReference type="PROSITE" id="PS50106">
    <property type="entry name" value="PDZ"/>
    <property type="match status" value="2"/>
</dbReference>
<evidence type="ECO:0000256" key="1">
    <source>
        <dbReference type="ARBA" id="ARBA00001772"/>
    </source>
</evidence>
<dbReference type="PANTHER" id="PTHR43343:SF3">
    <property type="entry name" value="PROTEASE DO-LIKE 8, CHLOROPLASTIC"/>
    <property type="match status" value="1"/>
</dbReference>
<evidence type="ECO:0000256" key="2">
    <source>
        <dbReference type="ARBA" id="ARBA00004418"/>
    </source>
</evidence>
<evidence type="ECO:0000256" key="9">
    <source>
        <dbReference type="ARBA" id="ARBA00022764"/>
    </source>
</evidence>
<evidence type="ECO:0000256" key="11">
    <source>
        <dbReference type="ARBA" id="ARBA00022825"/>
    </source>
</evidence>
<dbReference type="STRING" id="207340.APZ41_012170"/>
<dbReference type="InterPro" id="IPR009003">
    <property type="entry name" value="Peptidase_S1_PA"/>
</dbReference>
<comment type="catalytic activity">
    <reaction evidence="1">
        <text>Acts on substrates that are at least partially unfolded. The cleavage site P1 residue is normally between a pair of hydrophobic residues, such as Val-|-Val.</text>
        <dbReference type="EC" id="3.4.21.107"/>
    </reaction>
</comment>
<dbReference type="GO" id="GO:0004252">
    <property type="term" value="F:serine-type endopeptidase activity"/>
    <property type="evidence" value="ECO:0007669"/>
    <property type="project" value="InterPro"/>
</dbReference>
<dbReference type="InterPro" id="IPR036034">
    <property type="entry name" value="PDZ_sf"/>
</dbReference>